<dbReference type="EMBL" id="CP091139">
    <property type="protein sequence ID" value="UUT35706.1"/>
    <property type="molecule type" value="Genomic_DNA"/>
</dbReference>
<evidence type="ECO:0000256" key="2">
    <source>
        <dbReference type="ARBA" id="ARBA00022989"/>
    </source>
</evidence>
<feature type="transmembrane region" description="Helical" evidence="3">
    <location>
        <begin position="42"/>
        <end position="64"/>
    </location>
</feature>
<dbReference type="InterPro" id="IPR003660">
    <property type="entry name" value="HAMP_dom"/>
</dbReference>
<keyword evidence="3" id="KW-0472">Membrane</keyword>
<dbReference type="PANTHER" id="PTHR32089:SF112">
    <property type="entry name" value="LYSOZYME-LIKE PROTEIN-RELATED"/>
    <property type="match status" value="1"/>
</dbReference>
<gene>
    <name evidence="5" type="ORF">L2X98_20970</name>
</gene>
<dbReference type="PANTHER" id="PTHR32089">
    <property type="entry name" value="METHYL-ACCEPTING CHEMOTAXIS PROTEIN MCPB"/>
    <property type="match status" value="1"/>
</dbReference>
<evidence type="ECO:0000313" key="6">
    <source>
        <dbReference type="Proteomes" id="UP001054811"/>
    </source>
</evidence>
<dbReference type="CDD" id="cd06225">
    <property type="entry name" value="HAMP"/>
    <property type="match status" value="1"/>
</dbReference>
<proteinExistence type="predicted"/>
<evidence type="ECO:0000256" key="1">
    <source>
        <dbReference type="ARBA" id="ARBA00022692"/>
    </source>
</evidence>
<organism evidence="5 6">
    <name type="scientific">Microbacterium elymi</name>
    <dbReference type="NCBI Taxonomy" id="2909587"/>
    <lineage>
        <taxon>Bacteria</taxon>
        <taxon>Bacillati</taxon>
        <taxon>Actinomycetota</taxon>
        <taxon>Actinomycetes</taxon>
        <taxon>Micrococcales</taxon>
        <taxon>Microbacteriaceae</taxon>
        <taxon>Microbacterium</taxon>
    </lineage>
</organism>
<dbReference type="Proteomes" id="UP001054811">
    <property type="component" value="Chromosome"/>
</dbReference>
<dbReference type="PROSITE" id="PS50885">
    <property type="entry name" value="HAMP"/>
    <property type="match status" value="1"/>
</dbReference>
<sequence>MSASTASTNVPNGTTWRDWDWWRARLEDLSTLWRRSLRFRTLVITLALTALTIIVACVWMALAIQNDLFESRKSQALTDARRAVDTAQTTLFDAVIQDDPVQVQNLLKSVQTSLAQQSATDMTLAVRIDKTPSALAPPGFTSGGLREDMISPEMRKHVSAEGATDTQWGQSIALPSPDGSMRPGIVVGQQIIVPEIGAYELYLAYDLDDASKTLSFVQATLWIVGTALVVLIGAIAWFTLRAVTTPIRQAAETSAQLAGGDLGVRLTVHGEDELATLGRSFNAMADSIQSQINQLAELSLVQRAVRLGCLARACAPR</sequence>
<accession>A0ABY5NKJ7</accession>
<dbReference type="SMART" id="SM00304">
    <property type="entry name" value="HAMP"/>
    <property type="match status" value="1"/>
</dbReference>
<dbReference type="Pfam" id="PF00672">
    <property type="entry name" value="HAMP"/>
    <property type="match status" value="1"/>
</dbReference>
<protein>
    <submittedName>
        <fullName evidence="5">HAMP domain-containing protein</fullName>
    </submittedName>
</protein>
<reference evidence="5" key="1">
    <citation type="submission" date="2022-01" db="EMBL/GenBank/DDBJ databases">
        <title>Microbacterium eymi and Microbacterium rhizovicinus sp. nov., isolated from the rhizospheric soil of Elymus tsukushiensis, a plant native to the Dokdo Islands, Republic of Korea.</title>
        <authorList>
            <person name="Hwang Y.J."/>
        </authorList>
    </citation>
    <scope>NUCLEOTIDE SEQUENCE</scope>
    <source>
        <strain evidence="5">KUDC0405</strain>
    </source>
</reference>
<keyword evidence="2 3" id="KW-1133">Transmembrane helix</keyword>
<name>A0ABY5NKJ7_9MICO</name>
<keyword evidence="1 3" id="KW-0812">Transmembrane</keyword>
<evidence type="ECO:0000259" key="4">
    <source>
        <dbReference type="PROSITE" id="PS50885"/>
    </source>
</evidence>
<feature type="domain" description="HAMP" evidence="4">
    <location>
        <begin position="241"/>
        <end position="293"/>
    </location>
</feature>
<evidence type="ECO:0000313" key="5">
    <source>
        <dbReference type="EMBL" id="UUT35706.1"/>
    </source>
</evidence>
<keyword evidence="6" id="KW-1185">Reference proteome</keyword>
<feature type="transmembrane region" description="Helical" evidence="3">
    <location>
        <begin position="219"/>
        <end position="240"/>
    </location>
</feature>
<evidence type="ECO:0000256" key="3">
    <source>
        <dbReference type="SAM" id="Phobius"/>
    </source>
</evidence>
<dbReference type="Gene3D" id="6.10.340.10">
    <property type="match status" value="1"/>
</dbReference>
<dbReference type="SUPFAM" id="SSF158472">
    <property type="entry name" value="HAMP domain-like"/>
    <property type="match status" value="1"/>
</dbReference>